<evidence type="ECO:0000259" key="7">
    <source>
        <dbReference type="PROSITE" id="PS51986"/>
    </source>
</evidence>
<organism evidence="9 10">
    <name type="scientific">Nonomuraea insulae</name>
    <dbReference type="NCBI Taxonomy" id="1616787"/>
    <lineage>
        <taxon>Bacteria</taxon>
        <taxon>Bacillati</taxon>
        <taxon>Actinomycetota</taxon>
        <taxon>Actinomycetes</taxon>
        <taxon>Streptosporangiales</taxon>
        <taxon>Streptosporangiaceae</taxon>
        <taxon>Nonomuraea</taxon>
    </lineage>
</organism>
<dbReference type="PANTHER" id="PTHR43785:SF12">
    <property type="entry name" value="TYPE-1 GLUTAMINE SYNTHETASE 2"/>
    <property type="match status" value="1"/>
</dbReference>
<feature type="domain" description="GS beta-grasp" evidence="7">
    <location>
        <begin position="54"/>
        <end position="155"/>
    </location>
</feature>
<keyword evidence="2 9" id="KW-0436">Ligase</keyword>
<feature type="domain" description="GS catalytic" evidence="8">
    <location>
        <begin position="162"/>
        <end position="505"/>
    </location>
</feature>
<dbReference type="EMBL" id="JBHSPA010000098">
    <property type="protein sequence ID" value="MFC5833901.1"/>
    <property type="molecule type" value="Genomic_DNA"/>
</dbReference>
<dbReference type="SUPFAM" id="SSF55931">
    <property type="entry name" value="Glutamine synthetase/guanido kinase"/>
    <property type="match status" value="1"/>
</dbReference>
<comment type="similarity">
    <text evidence="1 5 6">Belongs to the glutamine synthetase family.</text>
</comment>
<comment type="caution">
    <text evidence="9">The sequence shown here is derived from an EMBL/GenBank/DDBJ whole genome shotgun (WGS) entry which is preliminary data.</text>
</comment>
<protein>
    <submittedName>
        <fullName evidence="9">Glutamine synthetase family protein</fullName>
        <ecNumber evidence="9">6.3.1.-</ecNumber>
    </submittedName>
</protein>
<evidence type="ECO:0000256" key="1">
    <source>
        <dbReference type="ARBA" id="ARBA00009897"/>
    </source>
</evidence>
<dbReference type="InterPro" id="IPR014746">
    <property type="entry name" value="Gln_synth/guanido_kin_cat_dom"/>
</dbReference>
<dbReference type="PROSITE" id="PS51986">
    <property type="entry name" value="GS_BETA_GRASP"/>
    <property type="match status" value="1"/>
</dbReference>
<dbReference type="InterPro" id="IPR008147">
    <property type="entry name" value="Gln_synt_N"/>
</dbReference>
<name>A0ABW1DA13_9ACTN</name>
<evidence type="ECO:0000256" key="3">
    <source>
        <dbReference type="ARBA" id="ARBA00022741"/>
    </source>
</evidence>
<dbReference type="SMART" id="SM01230">
    <property type="entry name" value="Gln-synt_C"/>
    <property type="match status" value="1"/>
</dbReference>
<dbReference type="InterPro" id="IPR036651">
    <property type="entry name" value="Gln_synt_N_sf"/>
</dbReference>
<evidence type="ECO:0000313" key="10">
    <source>
        <dbReference type="Proteomes" id="UP001596058"/>
    </source>
</evidence>
<dbReference type="InterPro" id="IPR008146">
    <property type="entry name" value="Gln_synth_cat_dom"/>
</dbReference>
<keyword evidence="3" id="KW-0547">Nucleotide-binding</keyword>
<keyword evidence="10" id="KW-1185">Reference proteome</keyword>
<evidence type="ECO:0000256" key="4">
    <source>
        <dbReference type="ARBA" id="ARBA00022840"/>
    </source>
</evidence>
<dbReference type="Proteomes" id="UP001596058">
    <property type="component" value="Unassembled WGS sequence"/>
</dbReference>
<gene>
    <name evidence="9" type="ORF">ACFPZ3_59515</name>
</gene>
<evidence type="ECO:0000259" key="8">
    <source>
        <dbReference type="PROSITE" id="PS51987"/>
    </source>
</evidence>
<evidence type="ECO:0000256" key="6">
    <source>
        <dbReference type="RuleBase" id="RU000384"/>
    </source>
</evidence>
<dbReference type="Gene3D" id="3.30.590.10">
    <property type="entry name" value="Glutamine synthetase/guanido kinase, catalytic domain"/>
    <property type="match status" value="1"/>
</dbReference>
<evidence type="ECO:0000256" key="2">
    <source>
        <dbReference type="ARBA" id="ARBA00022598"/>
    </source>
</evidence>
<dbReference type="PROSITE" id="PS51987">
    <property type="entry name" value="GS_CATALYTIC"/>
    <property type="match status" value="1"/>
</dbReference>
<dbReference type="PANTHER" id="PTHR43785">
    <property type="entry name" value="GAMMA-GLUTAMYLPUTRESCINE SYNTHETASE"/>
    <property type="match status" value="1"/>
</dbReference>
<evidence type="ECO:0000313" key="9">
    <source>
        <dbReference type="EMBL" id="MFC5833901.1"/>
    </source>
</evidence>
<reference evidence="10" key="1">
    <citation type="journal article" date="2019" name="Int. J. Syst. Evol. Microbiol.">
        <title>The Global Catalogue of Microorganisms (GCM) 10K type strain sequencing project: providing services to taxonomists for standard genome sequencing and annotation.</title>
        <authorList>
            <consortium name="The Broad Institute Genomics Platform"/>
            <consortium name="The Broad Institute Genome Sequencing Center for Infectious Disease"/>
            <person name="Wu L."/>
            <person name="Ma J."/>
        </authorList>
    </citation>
    <scope>NUCLEOTIDE SEQUENCE [LARGE SCALE GENOMIC DNA]</scope>
    <source>
        <strain evidence="10">CCUG 53903</strain>
    </source>
</reference>
<dbReference type="EC" id="6.3.1.-" evidence="9"/>
<accession>A0ABW1DA13</accession>
<sequence>MRSADARPVAEGGQGASARPMLAADRDGYIAAHGLWSEHQYAAAGQMRRVIDELGLELIRFSFADQHGVLRGKTLTRDAVPAALRSGVTAPSSLLLKDTSGKTVFPVFAADPGLGVAGFAGAGDVVLVPDPATFRVLPWAERTGWILCDVRFPSGAAVPFCTRGVLRNRVEALAVAGYDLTVGVELEFHVFRTAEAMSARQVGRPGAPGLPREVSPVSGGSQLLHEEGLDRLDDLVQLLHHGLTRLDLPLRSLELEFGPNQLELTLHARDAAQAADDVVLTRSAVRQICRRHGYHATFMSRPASAEAASTGWHLHQSLRDRATGAPVFDAPSPAEGGLSAIGRRYLGGLLEHARAATVFTTPTVNGYKRYLPFSLAPDRVVWGADNKGAMVRAVSGPTGTRLENRSGEPAANPYLYIASQIVSAMDGLARRLDPGPPVEDPYDAKAGSLPRSLAEALDALDADPVFAADLGEEVVSWYSALKRAEFARYLAHVSDWEQREYFELI</sequence>
<keyword evidence="4" id="KW-0067">ATP-binding</keyword>
<dbReference type="GO" id="GO:0016874">
    <property type="term" value="F:ligase activity"/>
    <property type="evidence" value="ECO:0007669"/>
    <property type="project" value="UniProtKB-KW"/>
</dbReference>
<proteinExistence type="inferred from homology"/>
<dbReference type="RefSeq" id="WP_379523323.1">
    <property type="nucleotide sequence ID" value="NZ_JBHSPA010000098.1"/>
</dbReference>
<dbReference type="Gene3D" id="3.10.20.70">
    <property type="entry name" value="Glutamine synthetase, N-terminal domain"/>
    <property type="match status" value="1"/>
</dbReference>
<dbReference type="SUPFAM" id="SSF54368">
    <property type="entry name" value="Glutamine synthetase, N-terminal domain"/>
    <property type="match status" value="1"/>
</dbReference>
<dbReference type="Pfam" id="PF00120">
    <property type="entry name" value="Gln-synt_C"/>
    <property type="match status" value="1"/>
</dbReference>
<evidence type="ECO:0000256" key="5">
    <source>
        <dbReference type="PROSITE-ProRule" id="PRU01330"/>
    </source>
</evidence>